<dbReference type="EMBL" id="JAVDYC010000001">
    <property type="protein sequence ID" value="MDR7327737.1"/>
    <property type="molecule type" value="Genomic_DNA"/>
</dbReference>
<evidence type="ECO:0000259" key="1">
    <source>
        <dbReference type="Pfam" id="PF13569"/>
    </source>
</evidence>
<organism evidence="2 3">
    <name type="scientific">Catenuloplanes niger</name>
    <dbReference type="NCBI Taxonomy" id="587534"/>
    <lineage>
        <taxon>Bacteria</taxon>
        <taxon>Bacillati</taxon>
        <taxon>Actinomycetota</taxon>
        <taxon>Actinomycetes</taxon>
        <taxon>Micromonosporales</taxon>
        <taxon>Micromonosporaceae</taxon>
        <taxon>Catenuloplanes</taxon>
    </lineage>
</organism>
<dbReference type="Pfam" id="PF13569">
    <property type="entry name" value="DUF4132"/>
    <property type="match status" value="1"/>
</dbReference>
<keyword evidence="3" id="KW-1185">Reference proteome</keyword>
<dbReference type="InterPro" id="IPR025406">
    <property type="entry name" value="DUF4132"/>
</dbReference>
<protein>
    <recommendedName>
        <fullName evidence="1">DUF4132 domain-containing protein</fullName>
    </recommendedName>
</protein>
<proteinExistence type="predicted"/>
<comment type="caution">
    <text evidence="2">The sequence shown here is derived from an EMBL/GenBank/DDBJ whole genome shotgun (WGS) entry which is preliminary data.</text>
</comment>
<accession>A0AAE3ZZB3</accession>
<dbReference type="AlphaFoldDB" id="A0AAE3ZZB3"/>
<name>A0AAE3ZZB3_9ACTN</name>
<reference evidence="2 3" key="1">
    <citation type="submission" date="2023-07" db="EMBL/GenBank/DDBJ databases">
        <title>Sequencing the genomes of 1000 actinobacteria strains.</title>
        <authorList>
            <person name="Klenk H.-P."/>
        </authorList>
    </citation>
    <scope>NUCLEOTIDE SEQUENCE [LARGE SCALE GENOMIC DNA]</scope>
    <source>
        <strain evidence="2 3">DSM 44711</strain>
    </source>
</reference>
<sequence>MTDEDTLVLPWAGHPWRGCGAAWTPTPDAARRVASVVGRWADPAATLGGTQTPPDVTTAGLAWLAGERTPFGAAVIATAMPVDDGFRRVLADSWIAEHGLPFAARVCLEMAGLLFVKRSTNPAVLRPGADAAPHAEWYGKRTAGVLARVRAAMSAAPAGEYETAVAALAEGRAASTRHRVVASFLAPDAPWLADTLAALTTTGRHDSSTVLLTACARDRAELDAVFRATGWSLQSLESSPALLATVVAALGPDEALDLITGEEHRYLWHDREGLAGTYLAVIGALPTDRAYRYLLDHLGVTTVAAVAFEAAARFPRRAARLLAAEPAPSPRHLDLLRRHVRAHPDVAGLLPPELAARFAPRDEPVAGVLPPVLATPPWTVKRRRTRPPSVDGLRGPDRDRWTAWLKGPRAAVLDRARRDPEPAARALIPIAFGPAGPERRQATAALHTLAAEGHRGVVLAAATGYGPTAATKIEPLLAADPLDALPTRIPDLPAWLDPDALAPIRTPHGVLPAHAVRHVLTMLMISKPGEPYAGLDLVRDACDAADLGAFARSLLQTWLLADAPPKEPWPLDAQAVLGDDRTAAELAAQIRAWPSTGAHTRAVRGVDVLARIGTDTALRLLHEITTTVRTRTVRERALLRMADVAGAIGTTPDGLADRLTPAWGLRADATLTLDFGPRAFTAGFDGQLRPWVADASGRRLRSLPKAGAADDPELAAAAHRRLADVRKGVRRTAAEVVRRLESALAEQRAWTGAELRALTAHPLLFPVGSRLLWVTAAGTAFRIAEDRTLADAADDPVPLDDDAEVRLAHPAHGIDAGWAEIFADYEIVQPFPQLGREVFALADGERTSGALTRFDGVKTETGRLLGLERAGWRRPAGAGGWQHTLVRDLPGGRRIEVDLTPGIPAWQPTSVPEQAIESVRAPLAALTTVEASELLRDLTLATA</sequence>
<feature type="domain" description="DUF4132" evidence="1">
    <location>
        <begin position="697"/>
        <end position="872"/>
    </location>
</feature>
<dbReference type="Proteomes" id="UP001183629">
    <property type="component" value="Unassembled WGS sequence"/>
</dbReference>
<gene>
    <name evidence="2" type="ORF">J2S44_007987</name>
</gene>
<evidence type="ECO:0000313" key="2">
    <source>
        <dbReference type="EMBL" id="MDR7327737.1"/>
    </source>
</evidence>
<dbReference type="RefSeq" id="WP_310428311.1">
    <property type="nucleotide sequence ID" value="NZ_JAVDYC010000001.1"/>
</dbReference>
<evidence type="ECO:0000313" key="3">
    <source>
        <dbReference type="Proteomes" id="UP001183629"/>
    </source>
</evidence>